<evidence type="ECO:0000313" key="9">
    <source>
        <dbReference type="EMBL" id="PRY26600.1"/>
    </source>
</evidence>
<evidence type="ECO:0000313" key="10">
    <source>
        <dbReference type="Proteomes" id="UP000239480"/>
    </source>
</evidence>
<organism evidence="9 10">
    <name type="scientific">Aliiruegeria haliotis</name>
    <dbReference type="NCBI Taxonomy" id="1280846"/>
    <lineage>
        <taxon>Bacteria</taxon>
        <taxon>Pseudomonadati</taxon>
        <taxon>Pseudomonadota</taxon>
        <taxon>Alphaproteobacteria</taxon>
        <taxon>Rhodobacterales</taxon>
        <taxon>Roseobacteraceae</taxon>
        <taxon>Aliiruegeria</taxon>
    </lineage>
</organism>
<proteinExistence type="inferred from homology"/>
<dbReference type="InterPro" id="IPR015421">
    <property type="entry name" value="PyrdxlP-dep_Trfase_major"/>
</dbReference>
<dbReference type="GO" id="GO:0030170">
    <property type="term" value="F:pyridoxal phosphate binding"/>
    <property type="evidence" value="ECO:0007669"/>
    <property type="project" value="InterPro"/>
</dbReference>
<name>A0A2T0RZM6_9RHOB</name>
<comment type="cofactor">
    <cofactor evidence="1">
        <name>pyridoxal 5'-phosphate</name>
        <dbReference type="ChEBI" id="CHEBI:597326"/>
    </cofactor>
</comment>
<reference evidence="9 10" key="1">
    <citation type="submission" date="2018-03" db="EMBL/GenBank/DDBJ databases">
        <title>Genomic Encyclopedia of Archaeal and Bacterial Type Strains, Phase II (KMG-II): from individual species to whole genera.</title>
        <authorList>
            <person name="Goeker M."/>
        </authorList>
    </citation>
    <scope>NUCLEOTIDE SEQUENCE [LARGE SCALE GENOMIC DNA]</scope>
    <source>
        <strain evidence="9 10">DSM 29328</strain>
    </source>
</reference>
<keyword evidence="4 9" id="KW-0032">Aminotransferase</keyword>
<protein>
    <recommendedName>
        <fullName evidence="3">aspartate transaminase</fullName>
        <ecNumber evidence="3">2.6.1.1</ecNumber>
    </recommendedName>
</protein>
<comment type="catalytic activity">
    <reaction evidence="7">
        <text>L-aspartate + 2-oxoglutarate = oxaloacetate + L-glutamate</text>
        <dbReference type="Rhea" id="RHEA:21824"/>
        <dbReference type="ChEBI" id="CHEBI:16452"/>
        <dbReference type="ChEBI" id="CHEBI:16810"/>
        <dbReference type="ChEBI" id="CHEBI:29985"/>
        <dbReference type="ChEBI" id="CHEBI:29991"/>
        <dbReference type="EC" id="2.6.1.1"/>
    </reaction>
</comment>
<dbReference type="SUPFAM" id="SSF53383">
    <property type="entry name" value="PLP-dependent transferases"/>
    <property type="match status" value="1"/>
</dbReference>
<accession>A0A2T0RZM6</accession>
<evidence type="ECO:0000256" key="2">
    <source>
        <dbReference type="ARBA" id="ARBA00007441"/>
    </source>
</evidence>
<dbReference type="Gene3D" id="3.40.640.10">
    <property type="entry name" value="Type I PLP-dependent aspartate aminotransferase-like (Major domain)"/>
    <property type="match status" value="1"/>
</dbReference>
<dbReference type="PANTHER" id="PTHR46383">
    <property type="entry name" value="ASPARTATE AMINOTRANSFERASE"/>
    <property type="match status" value="1"/>
</dbReference>
<dbReference type="InterPro" id="IPR015424">
    <property type="entry name" value="PyrdxlP-dep_Trfase"/>
</dbReference>
<dbReference type="EMBL" id="PVTD01000001">
    <property type="protein sequence ID" value="PRY26600.1"/>
    <property type="molecule type" value="Genomic_DNA"/>
</dbReference>
<evidence type="ECO:0000256" key="6">
    <source>
        <dbReference type="ARBA" id="ARBA00022898"/>
    </source>
</evidence>
<dbReference type="OrthoDB" id="9766084at2"/>
<feature type="domain" description="Aminotransferase class I/classII large" evidence="8">
    <location>
        <begin position="39"/>
        <end position="389"/>
    </location>
</feature>
<dbReference type="EC" id="2.6.1.1" evidence="3"/>
<dbReference type="GO" id="GO:0006520">
    <property type="term" value="P:amino acid metabolic process"/>
    <property type="evidence" value="ECO:0007669"/>
    <property type="project" value="InterPro"/>
</dbReference>
<evidence type="ECO:0000256" key="5">
    <source>
        <dbReference type="ARBA" id="ARBA00022679"/>
    </source>
</evidence>
<sequence>MPLNLNPAMAATDVSPVPEAARWVSGVDFPANRPLINVSQAAPVAAPPEPMRRAMADAVLNDQALHLYGPDLGMPELRAEVAAQVSRLYNGSVQAEQVAITSGCNQAFAATIATLAGPGDEVLLPTPWYFNHKMWLDMSSITAVPLPAGANLIPDPEVARGLITDLTRAIVLVTPNNPGGVEYPAPVIAAFRDLAREHGLALLIDETYRDFHSQTGAPHGLFEDPEWQDTVVQLYSFSKAYRLTGHRVGAIVTSASRLAEVEKFIDSVTICPSQVGQFGAVWGMRNLGDWLASERLEILDRRDAMIEGFASLEGEGWRLKGCGAYFAYVEHPFEMPSDVVARRLVEVAGILCLPGTMFTPKGDASGARHLRVAFANIDRAEIGVLVERLRGVTLTD</sequence>
<gene>
    <name evidence="9" type="ORF">CLV78_101700</name>
</gene>
<dbReference type="Proteomes" id="UP000239480">
    <property type="component" value="Unassembled WGS sequence"/>
</dbReference>
<evidence type="ECO:0000259" key="8">
    <source>
        <dbReference type="Pfam" id="PF00155"/>
    </source>
</evidence>
<dbReference type="InterPro" id="IPR050596">
    <property type="entry name" value="AspAT/PAT-like"/>
</dbReference>
<dbReference type="RefSeq" id="WP_106203345.1">
    <property type="nucleotide sequence ID" value="NZ_PVTD01000001.1"/>
</dbReference>
<dbReference type="AlphaFoldDB" id="A0A2T0RZM6"/>
<comment type="caution">
    <text evidence="9">The sequence shown here is derived from an EMBL/GenBank/DDBJ whole genome shotgun (WGS) entry which is preliminary data.</text>
</comment>
<dbReference type="Pfam" id="PF00155">
    <property type="entry name" value="Aminotran_1_2"/>
    <property type="match status" value="1"/>
</dbReference>
<evidence type="ECO:0000256" key="3">
    <source>
        <dbReference type="ARBA" id="ARBA00012753"/>
    </source>
</evidence>
<keyword evidence="6" id="KW-0663">Pyridoxal phosphate</keyword>
<evidence type="ECO:0000256" key="7">
    <source>
        <dbReference type="ARBA" id="ARBA00049185"/>
    </source>
</evidence>
<comment type="similarity">
    <text evidence="2">Belongs to the class-I pyridoxal-phosphate-dependent aminotransferase family.</text>
</comment>
<keyword evidence="5 9" id="KW-0808">Transferase</keyword>
<dbReference type="CDD" id="cd00609">
    <property type="entry name" value="AAT_like"/>
    <property type="match status" value="1"/>
</dbReference>
<dbReference type="InterPro" id="IPR004839">
    <property type="entry name" value="Aminotransferase_I/II_large"/>
</dbReference>
<dbReference type="NCBIfam" id="NF005732">
    <property type="entry name" value="PRK07550.1"/>
    <property type="match status" value="1"/>
</dbReference>
<evidence type="ECO:0000256" key="1">
    <source>
        <dbReference type="ARBA" id="ARBA00001933"/>
    </source>
</evidence>
<dbReference type="GO" id="GO:0004069">
    <property type="term" value="F:L-aspartate:2-oxoglutarate aminotransferase activity"/>
    <property type="evidence" value="ECO:0007669"/>
    <property type="project" value="UniProtKB-EC"/>
</dbReference>
<evidence type="ECO:0000256" key="4">
    <source>
        <dbReference type="ARBA" id="ARBA00022576"/>
    </source>
</evidence>
<dbReference type="PANTHER" id="PTHR46383:SF1">
    <property type="entry name" value="ASPARTATE AMINOTRANSFERASE"/>
    <property type="match status" value="1"/>
</dbReference>
<keyword evidence="10" id="KW-1185">Reference proteome</keyword>